<dbReference type="NCBIfam" id="TIGR00413">
    <property type="entry name" value="rlpA"/>
    <property type="match status" value="1"/>
</dbReference>
<feature type="signal peptide" evidence="3">
    <location>
        <begin position="1"/>
        <end position="33"/>
    </location>
</feature>
<dbReference type="HAMAP" id="MF_02071">
    <property type="entry name" value="RlpA"/>
    <property type="match status" value="1"/>
</dbReference>
<feature type="domain" description="RlpA-like protein double-psi beta-barrel" evidence="5">
    <location>
        <begin position="61"/>
        <end position="132"/>
    </location>
</feature>
<evidence type="ECO:0000256" key="2">
    <source>
        <dbReference type="ARBA" id="ARBA00023316"/>
    </source>
</evidence>
<keyword evidence="3" id="KW-0732">Signal</keyword>
<dbReference type="InterPro" id="IPR012997">
    <property type="entry name" value="RplA"/>
</dbReference>
<evidence type="ECO:0000256" key="3">
    <source>
        <dbReference type="HAMAP-Rule" id="MF_02071"/>
    </source>
</evidence>
<dbReference type="InterPro" id="IPR034718">
    <property type="entry name" value="RlpA"/>
</dbReference>
<proteinExistence type="inferred from homology"/>
<keyword evidence="1 3" id="KW-0456">Lyase</keyword>
<dbReference type="EMBL" id="BNAL01000024">
    <property type="protein sequence ID" value="GHG06535.1"/>
    <property type="molecule type" value="Genomic_DNA"/>
</dbReference>
<dbReference type="SUPFAM" id="SSF50685">
    <property type="entry name" value="Barwin-like endoglucanases"/>
    <property type="match status" value="1"/>
</dbReference>
<dbReference type="EC" id="4.2.2.-" evidence="3"/>
<gene>
    <name evidence="3" type="primary">rlpA</name>
    <name evidence="6" type="ORF">GCM10017783_18980</name>
</gene>
<dbReference type="Proteomes" id="UP000632154">
    <property type="component" value="Unassembled WGS sequence"/>
</dbReference>
<organism evidence="6 7">
    <name type="scientific">Deinococcus piscis</name>
    <dbReference type="NCBI Taxonomy" id="394230"/>
    <lineage>
        <taxon>Bacteria</taxon>
        <taxon>Thermotogati</taxon>
        <taxon>Deinococcota</taxon>
        <taxon>Deinococci</taxon>
        <taxon>Deinococcales</taxon>
        <taxon>Deinococcaceae</taxon>
        <taxon>Deinococcus</taxon>
    </lineage>
</organism>
<dbReference type="CDD" id="cd22268">
    <property type="entry name" value="DPBB_RlpA-like"/>
    <property type="match status" value="1"/>
</dbReference>
<evidence type="ECO:0000313" key="7">
    <source>
        <dbReference type="Proteomes" id="UP000632154"/>
    </source>
</evidence>
<accession>A0ABQ3K8A5</accession>
<keyword evidence="2 3" id="KW-0961">Cell wall biogenesis/degradation</keyword>
<keyword evidence="7" id="KW-1185">Reference proteome</keyword>
<evidence type="ECO:0000259" key="5">
    <source>
        <dbReference type="Pfam" id="PF03330"/>
    </source>
</evidence>
<comment type="function">
    <text evidence="3">Lytic transglycosylase with a strong preference for naked glycan strands that lack stem peptides.</text>
</comment>
<comment type="caution">
    <text evidence="6">The sequence shown here is derived from an EMBL/GenBank/DDBJ whole genome shotgun (WGS) entry which is preliminary data.</text>
</comment>
<reference evidence="7" key="1">
    <citation type="journal article" date="2019" name="Int. J. Syst. Evol. Microbiol.">
        <title>The Global Catalogue of Microorganisms (GCM) 10K type strain sequencing project: providing services to taxonomists for standard genome sequencing and annotation.</title>
        <authorList>
            <consortium name="The Broad Institute Genomics Platform"/>
            <consortium name="The Broad Institute Genome Sequencing Center for Infectious Disease"/>
            <person name="Wu L."/>
            <person name="Ma J."/>
        </authorList>
    </citation>
    <scope>NUCLEOTIDE SEQUENCE [LARGE SCALE GENOMIC DNA]</scope>
    <source>
        <strain evidence="7">CGMCC 1.18439</strain>
    </source>
</reference>
<dbReference type="Gene3D" id="2.40.40.10">
    <property type="entry name" value="RlpA-like domain"/>
    <property type="match status" value="1"/>
</dbReference>
<sequence length="138" mass="14617" precursor="true">MKGYAVKEGALKRGSRWLVGLLMVSCALGPALALTAAAPSALEVAQGSGIYQRGMAVYYGGRRDPQTTMTAAHLTLPFGTWVRVTHTRTGRSVKVKINDRGPFNGGGRIIDLSRAAAQELGILREGVAPVTITIISRP</sequence>
<comment type="similarity">
    <text evidence="3 4">Belongs to the RlpA family.</text>
</comment>
<dbReference type="PANTHER" id="PTHR34183:SF8">
    <property type="entry name" value="ENDOLYTIC PEPTIDOGLYCAN TRANSGLYCOSYLASE RLPA-RELATED"/>
    <property type="match status" value="1"/>
</dbReference>
<evidence type="ECO:0000256" key="4">
    <source>
        <dbReference type="RuleBase" id="RU003495"/>
    </source>
</evidence>
<evidence type="ECO:0000256" key="1">
    <source>
        <dbReference type="ARBA" id="ARBA00023239"/>
    </source>
</evidence>
<name>A0ABQ3K8A5_9DEIO</name>
<evidence type="ECO:0000313" key="6">
    <source>
        <dbReference type="EMBL" id="GHG06535.1"/>
    </source>
</evidence>
<dbReference type="RefSeq" id="WP_308430684.1">
    <property type="nucleotide sequence ID" value="NZ_BNAL01000024.1"/>
</dbReference>
<dbReference type="Pfam" id="PF03330">
    <property type="entry name" value="DPBB_1"/>
    <property type="match status" value="1"/>
</dbReference>
<protein>
    <recommendedName>
        <fullName evidence="3">Probable endolytic peptidoglycan transglycosylase RlpA</fullName>
        <ecNumber evidence="3">4.2.2.-</ecNumber>
    </recommendedName>
</protein>
<dbReference type="InterPro" id="IPR009009">
    <property type="entry name" value="RlpA-like_DPBB"/>
</dbReference>
<feature type="chain" id="PRO_5044911761" description="Probable endolytic peptidoglycan transglycosylase RlpA" evidence="3">
    <location>
        <begin position="34"/>
        <end position="138"/>
    </location>
</feature>
<dbReference type="InterPro" id="IPR036908">
    <property type="entry name" value="RlpA-like_sf"/>
</dbReference>
<dbReference type="PANTHER" id="PTHR34183">
    <property type="entry name" value="ENDOLYTIC PEPTIDOGLYCAN TRANSGLYCOSYLASE RLPA"/>
    <property type="match status" value="1"/>
</dbReference>